<dbReference type="Pfam" id="PF00672">
    <property type="entry name" value="HAMP"/>
    <property type="match status" value="1"/>
</dbReference>
<sequence>MMLLAVSILSTLVIGAIGLASGRDSLEKAAFDQLVSVRESRHREIERTFDEIRSAVLLDSRNSSTVDASRRFNAAFAELQGETLPPDADSVVAAYYDDTFIPQLEERTQKTSDAAAFVPDSNAQRYLQYYYTAPFTDFDEAIKLDDAEDGSAWSEAHAKYHGYFREMTLQLGYEDALMLDTKGNVVYSAYSGVDLGTNVLSGPYAGGALTTAFQNSLRANVVDAVELTDFDRYQPSLGTPTAWAVSPIGDAGEITGALAVQLPIATINDVMTGSEGWKAEGLGNTGEVYLAGPDKTMRSASRLLIEHPDRFIDQVVSAGVSPQIAERAVAVNGTILLLPVDTTAVNEALRGQTGTAIATGYDGQEALVAYEPLDIEGVQWAIVAKIDSAEAFQPVSDFTRNVLLSIAGIVLAVCLLSLLLAQVFTRPVRGLVGAVRRVAAGETGIEVDASSRDEFGDLGAAFNDMSRNLQLKADLIEAQRMENEKLLHTLMPENVARRYREGEETIAEDHQDVSVVFADLVGTDAYFASHDSAEALAAVNGLVLGFDAAAAKLGIERVRTLRDGYLASCGLLVPRVDNVRRALDFAIEMRQVVQRFNSANGTSLDVRIGVDAGTVTSGLVGRENVAYDMWGDAVNIANAVRGASASPGIYVSDRVQSRLRDAYGFEQTDSDVDGTAVWRWVAEESRA</sequence>
<evidence type="ECO:0000256" key="2">
    <source>
        <dbReference type="ARBA" id="ARBA00022989"/>
    </source>
</evidence>
<feature type="transmembrane region" description="Helical" evidence="3">
    <location>
        <begin position="402"/>
        <end position="421"/>
    </location>
</feature>
<dbReference type="PROSITE" id="PS50885">
    <property type="entry name" value="HAMP"/>
    <property type="match status" value="1"/>
</dbReference>
<dbReference type="Gene3D" id="3.30.70.1230">
    <property type="entry name" value="Nucleotide cyclase"/>
    <property type="match status" value="1"/>
</dbReference>
<dbReference type="SMART" id="SM00304">
    <property type="entry name" value="HAMP"/>
    <property type="match status" value="1"/>
</dbReference>
<dbReference type="EMBL" id="SISG01000002">
    <property type="protein sequence ID" value="TBN55579.1"/>
    <property type="molecule type" value="Genomic_DNA"/>
</dbReference>
<evidence type="ECO:0000256" key="3">
    <source>
        <dbReference type="SAM" id="Phobius"/>
    </source>
</evidence>
<keyword evidence="1 3" id="KW-0812">Transmembrane</keyword>
<dbReference type="GO" id="GO:0035556">
    <property type="term" value="P:intracellular signal transduction"/>
    <property type="evidence" value="ECO:0007669"/>
    <property type="project" value="InterPro"/>
</dbReference>
<protein>
    <submittedName>
        <fullName evidence="6">HAMP domain-containing protein</fullName>
    </submittedName>
</protein>
<dbReference type="CDD" id="cd06225">
    <property type="entry name" value="HAMP"/>
    <property type="match status" value="1"/>
</dbReference>
<dbReference type="PANTHER" id="PTHR45655">
    <property type="entry name" value="GUANYLATE CYCLASE SOLUBLE SUBUNIT BETA-2"/>
    <property type="match status" value="1"/>
</dbReference>
<evidence type="ECO:0000313" key="6">
    <source>
        <dbReference type="EMBL" id="TBN55579.1"/>
    </source>
</evidence>
<dbReference type="InterPro" id="IPR003660">
    <property type="entry name" value="HAMP_dom"/>
</dbReference>
<dbReference type="Pfam" id="PF00211">
    <property type="entry name" value="Guanylate_cyc"/>
    <property type="match status" value="1"/>
</dbReference>
<keyword evidence="3" id="KW-0472">Membrane</keyword>
<evidence type="ECO:0000259" key="4">
    <source>
        <dbReference type="PROSITE" id="PS50125"/>
    </source>
</evidence>
<comment type="caution">
    <text evidence="6">The sequence shown here is derived from an EMBL/GenBank/DDBJ whole genome shotgun (WGS) entry which is preliminary data.</text>
</comment>
<dbReference type="PROSITE" id="PS50125">
    <property type="entry name" value="GUANYLATE_CYCLASE_2"/>
    <property type="match status" value="1"/>
</dbReference>
<dbReference type="InterPro" id="IPR001054">
    <property type="entry name" value="A/G_cyclase"/>
</dbReference>
<feature type="domain" description="Guanylate cyclase" evidence="4">
    <location>
        <begin position="514"/>
        <end position="641"/>
    </location>
</feature>
<accession>A0A4Q9GMB0</accession>
<evidence type="ECO:0000256" key="1">
    <source>
        <dbReference type="ARBA" id="ARBA00022692"/>
    </source>
</evidence>
<dbReference type="SUPFAM" id="SSF55073">
    <property type="entry name" value="Nucleotide cyclase"/>
    <property type="match status" value="1"/>
</dbReference>
<dbReference type="InterPro" id="IPR029787">
    <property type="entry name" value="Nucleotide_cyclase"/>
</dbReference>
<dbReference type="GO" id="GO:0004016">
    <property type="term" value="F:adenylate cyclase activity"/>
    <property type="evidence" value="ECO:0007669"/>
    <property type="project" value="UniProtKB-ARBA"/>
</dbReference>
<evidence type="ECO:0000259" key="5">
    <source>
        <dbReference type="PROSITE" id="PS50885"/>
    </source>
</evidence>
<name>A0A4Q9GMB0_9MICO</name>
<dbReference type="GO" id="GO:0016020">
    <property type="term" value="C:membrane"/>
    <property type="evidence" value="ECO:0007669"/>
    <property type="project" value="InterPro"/>
</dbReference>
<gene>
    <name evidence="6" type="ORF">EYE40_14895</name>
</gene>
<organism evidence="6 7">
    <name type="scientific">Glaciihabitans arcticus</name>
    <dbReference type="NCBI Taxonomy" id="2668039"/>
    <lineage>
        <taxon>Bacteria</taxon>
        <taxon>Bacillati</taxon>
        <taxon>Actinomycetota</taxon>
        <taxon>Actinomycetes</taxon>
        <taxon>Micrococcales</taxon>
        <taxon>Microbacteriaceae</taxon>
        <taxon>Glaciihabitans</taxon>
    </lineage>
</organism>
<evidence type="ECO:0000313" key="7">
    <source>
        <dbReference type="Proteomes" id="UP000294194"/>
    </source>
</evidence>
<reference evidence="7" key="1">
    <citation type="submission" date="2019-02" db="EMBL/GenBank/DDBJ databases">
        <title>Glaciihabitans arcticus sp. nov., a psychrotolerant bacterium isolated from polar soil.</title>
        <authorList>
            <person name="Dahal R.H."/>
        </authorList>
    </citation>
    <scope>NUCLEOTIDE SEQUENCE [LARGE SCALE GENOMIC DNA]</scope>
    <source>
        <strain evidence="7">RP-3-7</strain>
    </source>
</reference>
<dbReference type="Gene3D" id="3.30.450.20">
    <property type="entry name" value="PAS domain"/>
    <property type="match status" value="1"/>
</dbReference>
<dbReference type="CDD" id="cd07302">
    <property type="entry name" value="CHD"/>
    <property type="match status" value="1"/>
</dbReference>
<dbReference type="GO" id="GO:0009190">
    <property type="term" value="P:cyclic nucleotide biosynthetic process"/>
    <property type="evidence" value="ECO:0007669"/>
    <property type="project" value="InterPro"/>
</dbReference>
<dbReference type="AlphaFoldDB" id="A0A4Q9GMB0"/>
<keyword evidence="2 3" id="KW-1133">Transmembrane helix</keyword>
<dbReference type="Proteomes" id="UP000294194">
    <property type="component" value="Unassembled WGS sequence"/>
</dbReference>
<dbReference type="SMART" id="SM00044">
    <property type="entry name" value="CYCc"/>
    <property type="match status" value="1"/>
</dbReference>
<feature type="domain" description="HAMP" evidence="5">
    <location>
        <begin position="422"/>
        <end position="474"/>
    </location>
</feature>
<dbReference type="PANTHER" id="PTHR45655:SF13">
    <property type="entry name" value="SOLUBLE GUANYLATE CYCLASE GCY-32-RELATED"/>
    <property type="match status" value="1"/>
</dbReference>
<dbReference type="SUPFAM" id="SSF158472">
    <property type="entry name" value="HAMP domain-like"/>
    <property type="match status" value="1"/>
</dbReference>
<proteinExistence type="predicted"/>
<dbReference type="Gene3D" id="1.10.8.500">
    <property type="entry name" value="HAMP domain in histidine kinase"/>
    <property type="match status" value="1"/>
</dbReference>
<keyword evidence="7" id="KW-1185">Reference proteome</keyword>